<accession>A0A223M976</accession>
<proteinExistence type="predicted"/>
<name>A0A223M976_MESHO</name>
<reference evidence="2 3" key="1">
    <citation type="submission" date="2017-08" db="EMBL/GenBank/DDBJ databases">
        <title>The complete genome sequence of a Mycoplasma hyopneumoniae isolate in Korea.</title>
        <authorList>
            <person name="Han J."/>
            <person name="Lee N."/>
        </authorList>
    </citation>
    <scope>NUCLEOTIDE SEQUENCE [LARGE SCALE GENOMIC DNA]</scope>
    <source>
        <strain evidence="2 3">KM014</strain>
    </source>
</reference>
<feature type="transmembrane region" description="Helical" evidence="1">
    <location>
        <begin position="12"/>
        <end position="32"/>
    </location>
</feature>
<sequence length="134" mass="15190">MIKNLRKNLKKTSLFFGIFGFLGIILTTNTTTVSVRSEKARAYSNGFSTQEIIASLLSNSLNPFSILSGFALLKSGINDKYAELKNDDAEMQVSIFGGQFLVYLGDYFERIRYLEQQMLKSNINQENRKTILIN</sequence>
<evidence type="ECO:0000313" key="3">
    <source>
        <dbReference type="Proteomes" id="UP000215452"/>
    </source>
</evidence>
<evidence type="ECO:0000256" key="1">
    <source>
        <dbReference type="SAM" id="Phobius"/>
    </source>
</evidence>
<keyword evidence="1" id="KW-0472">Membrane</keyword>
<keyword evidence="1" id="KW-0812">Transmembrane</keyword>
<keyword evidence="1" id="KW-1133">Transmembrane helix</keyword>
<organism evidence="2 3">
    <name type="scientific">Mesomycoplasma hyopneumoniae</name>
    <name type="common">Mycoplasma hyopneumoniae</name>
    <dbReference type="NCBI Taxonomy" id="2099"/>
    <lineage>
        <taxon>Bacteria</taxon>
        <taxon>Bacillati</taxon>
        <taxon>Mycoplasmatota</taxon>
        <taxon>Mycoplasmoidales</taxon>
        <taxon>Metamycoplasmataceae</taxon>
        <taxon>Mesomycoplasma</taxon>
    </lineage>
</organism>
<gene>
    <name evidence="2" type="ORF">CIB43_00199</name>
</gene>
<dbReference type="Proteomes" id="UP000215452">
    <property type="component" value="Chromosome"/>
</dbReference>
<dbReference type="EMBL" id="CP022714">
    <property type="protein sequence ID" value="ASU14110.1"/>
    <property type="molecule type" value="Genomic_DNA"/>
</dbReference>
<dbReference type="AlphaFoldDB" id="A0A223M976"/>
<protein>
    <submittedName>
        <fullName evidence="2">Uncharacterized protein</fullName>
    </submittedName>
</protein>
<evidence type="ECO:0000313" key="2">
    <source>
        <dbReference type="EMBL" id="ASU14110.1"/>
    </source>
</evidence>